<proteinExistence type="predicted"/>
<organism evidence="1 2">
    <name type="scientific">Pseudonocardia xishanensis</name>
    <dbReference type="NCBI Taxonomy" id="630995"/>
    <lineage>
        <taxon>Bacteria</taxon>
        <taxon>Bacillati</taxon>
        <taxon>Actinomycetota</taxon>
        <taxon>Actinomycetes</taxon>
        <taxon>Pseudonocardiales</taxon>
        <taxon>Pseudonocardiaceae</taxon>
        <taxon>Pseudonocardia</taxon>
    </lineage>
</organism>
<reference evidence="2" key="1">
    <citation type="journal article" date="2019" name="Int. J. Syst. Evol. Microbiol.">
        <title>The Global Catalogue of Microorganisms (GCM) 10K type strain sequencing project: providing services to taxonomists for standard genome sequencing and annotation.</title>
        <authorList>
            <consortium name="The Broad Institute Genomics Platform"/>
            <consortium name="The Broad Institute Genome Sequencing Center for Infectious Disease"/>
            <person name="Wu L."/>
            <person name="Ma J."/>
        </authorList>
    </citation>
    <scope>NUCLEOTIDE SEQUENCE [LARGE SCALE GENOMIC DNA]</scope>
    <source>
        <strain evidence="2">JCM 17906</strain>
    </source>
</reference>
<evidence type="ECO:0000313" key="2">
    <source>
        <dbReference type="Proteomes" id="UP001501598"/>
    </source>
</evidence>
<sequence length="93" mass="9838">MRHREHQDLGKAVAACARAVVVLREQPRSAAVAREITGASSAVAELPTGLATEALYRLLAAVEDCHRSGAPTSAQLGQRTRAVARLIRLRAAA</sequence>
<gene>
    <name evidence="1" type="ORF">GCM10023175_64500</name>
</gene>
<keyword evidence="2" id="KW-1185">Reference proteome</keyword>
<dbReference type="Proteomes" id="UP001501598">
    <property type="component" value="Unassembled WGS sequence"/>
</dbReference>
<protein>
    <submittedName>
        <fullName evidence="1">Uncharacterized protein</fullName>
    </submittedName>
</protein>
<comment type="caution">
    <text evidence="1">The sequence shown here is derived from an EMBL/GenBank/DDBJ whole genome shotgun (WGS) entry which is preliminary data.</text>
</comment>
<accession>A0ABP8S265</accession>
<evidence type="ECO:0000313" key="1">
    <source>
        <dbReference type="EMBL" id="GAA4558406.1"/>
    </source>
</evidence>
<dbReference type="RefSeq" id="WP_345426780.1">
    <property type="nucleotide sequence ID" value="NZ_BAABGT010000112.1"/>
</dbReference>
<dbReference type="EMBL" id="BAABGT010000112">
    <property type="protein sequence ID" value="GAA4558406.1"/>
    <property type="molecule type" value="Genomic_DNA"/>
</dbReference>
<name>A0ABP8S265_9PSEU</name>